<evidence type="ECO:0000313" key="2">
    <source>
        <dbReference type="EMBL" id="CAA7057225.1"/>
    </source>
</evidence>
<name>A0A6D2KK11_9BRAS</name>
<proteinExistence type="predicted"/>
<keyword evidence="3" id="KW-1185">Reference proteome</keyword>
<reference evidence="2" key="1">
    <citation type="submission" date="2020-01" db="EMBL/GenBank/DDBJ databases">
        <authorList>
            <person name="Mishra B."/>
        </authorList>
    </citation>
    <scope>NUCLEOTIDE SEQUENCE [LARGE SCALE GENOMIC DNA]</scope>
</reference>
<dbReference type="AlphaFoldDB" id="A0A6D2KK11"/>
<comment type="caution">
    <text evidence="2">The sequence shown here is derived from an EMBL/GenBank/DDBJ whole genome shotgun (WGS) entry which is preliminary data.</text>
</comment>
<dbReference type="Proteomes" id="UP000467841">
    <property type="component" value="Unassembled WGS sequence"/>
</dbReference>
<feature type="compositionally biased region" description="Basic residues" evidence="1">
    <location>
        <begin position="1"/>
        <end position="24"/>
    </location>
</feature>
<protein>
    <submittedName>
        <fullName evidence="2">Uncharacterized protein</fullName>
    </submittedName>
</protein>
<gene>
    <name evidence="2" type="ORF">MERR_LOCUS44461</name>
</gene>
<accession>A0A6D2KK11</accession>
<evidence type="ECO:0000313" key="3">
    <source>
        <dbReference type="Proteomes" id="UP000467841"/>
    </source>
</evidence>
<feature type="region of interest" description="Disordered" evidence="1">
    <location>
        <begin position="1"/>
        <end position="38"/>
    </location>
</feature>
<evidence type="ECO:0000256" key="1">
    <source>
        <dbReference type="SAM" id="MobiDB-lite"/>
    </source>
</evidence>
<dbReference type="EMBL" id="CACVBM020001678">
    <property type="protein sequence ID" value="CAA7057225.1"/>
    <property type="molecule type" value="Genomic_DNA"/>
</dbReference>
<sequence>ERQRRGKRIGEQRRKKRKRLHRVGRKDATVSMTSAEGDGGVVHGVRVLRVPQASFDT</sequence>
<feature type="non-terminal residue" evidence="2">
    <location>
        <position position="1"/>
    </location>
</feature>
<organism evidence="2 3">
    <name type="scientific">Microthlaspi erraticum</name>
    <dbReference type="NCBI Taxonomy" id="1685480"/>
    <lineage>
        <taxon>Eukaryota</taxon>
        <taxon>Viridiplantae</taxon>
        <taxon>Streptophyta</taxon>
        <taxon>Embryophyta</taxon>
        <taxon>Tracheophyta</taxon>
        <taxon>Spermatophyta</taxon>
        <taxon>Magnoliopsida</taxon>
        <taxon>eudicotyledons</taxon>
        <taxon>Gunneridae</taxon>
        <taxon>Pentapetalae</taxon>
        <taxon>rosids</taxon>
        <taxon>malvids</taxon>
        <taxon>Brassicales</taxon>
        <taxon>Brassicaceae</taxon>
        <taxon>Coluteocarpeae</taxon>
        <taxon>Microthlaspi</taxon>
    </lineage>
</organism>